<keyword evidence="5 12" id="KW-1133">Transmembrane helix</keyword>
<feature type="repeat" description="ANK" evidence="11">
    <location>
        <begin position="8"/>
        <end position="40"/>
    </location>
</feature>
<dbReference type="InterPro" id="IPR001594">
    <property type="entry name" value="Palmitoyltrfase_DHHC"/>
</dbReference>
<dbReference type="Pfam" id="PF01529">
    <property type="entry name" value="DHHC"/>
    <property type="match status" value="1"/>
</dbReference>
<comment type="catalytic activity">
    <reaction evidence="10 12">
        <text>L-cysteinyl-[protein] + hexadecanoyl-CoA = S-hexadecanoyl-L-cysteinyl-[protein] + CoA</text>
        <dbReference type="Rhea" id="RHEA:36683"/>
        <dbReference type="Rhea" id="RHEA-COMP:10131"/>
        <dbReference type="Rhea" id="RHEA-COMP:11032"/>
        <dbReference type="ChEBI" id="CHEBI:29950"/>
        <dbReference type="ChEBI" id="CHEBI:57287"/>
        <dbReference type="ChEBI" id="CHEBI:57379"/>
        <dbReference type="ChEBI" id="CHEBI:74151"/>
        <dbReference type="EC" id="2.3.1.225"/>
    </reaction>
</comment>
<dbReference type="VEuPathDB" id="FungiDB:PHYBLDRAFT_87869"/>
<dbReference type="AlphaFoldDB" id="A0A162NKR4"/>
<evidence type="ECO:0000256" key="8">
    <source>
        <dbReference type="ARBA" id="ARBA00023139"/>
    </source>
</evidence>
<keyword evidence="7 12" id="KW-0472">Membrane</keyword>
<gene>
    <name evidence="14" type="ORF">PHYBLDRAFT_87869</name>
</gene>
<evidence type="ECO:0000256" key="2">
    <source>
        <dbReference type="ARBA" id="ARBA00010104"/>
    </source>
</evidence>
<name>A0A162NKR4_PHYB8</name>
<dbReference type="SUPFAM" id="SSF48403">
    <property type="entry name" value="Ankyrin repeat"/>
    <property type="match status" value="1"/>
</dbReference>
<evidence type="ECO:0000256" key="10">
    <source>
        <dbReference type="ARBA" id="ARBA00048048"/>
    </source>
</evidence>
<evidence type="ECO:0000256" key="4">
    <source>
        <dbReference type="ARBA" id="ARBA00022737"/>
    </source>
</evidence>
<dbReference type="PROSITE" id="PS50216">
    <property type="entry name" value="DHHC"/>
    <property type="match status" value="1"/>
</dbReference>
<keyword evidence="12" id="KW-0012">Acyltransferase</keyword>
<keyword evidence="8" id="KW-0564">Palmitate</keyword>
<feature type="transmembrane region" description="Helical" evidence="12">
    <location>
        <begin position="164"/>
        <end position="183"/>
    </location>
</feature>
<comment type="similarity">
    <text evidence="2">Belongs to the DHHC palmitoyltransferase family. AKR/ZDHHC17 subfamily.</text>
</comment>
<feature type="non-terminal residue" evidence="14">
    <location>
        <position position="1"/>
    </location>
</feature>
<dbReference type="SMART" id="SM00248">
    <property type="entry name" value="ANK"/>
    <property type="match status" value="3"/>
</dbReference>
<evidence type="ECO:0000256" key="3">
    <source>
        <dbReference type="ARBA" id="ARBA00022692"/>
    </source>
</evidence>
<feature type="transmembrane region" description="Helical" evidence="12">
    <location>
        <begin position="195"/>
        <end position="213"/>
    </location>
</feature>
<dbReference type="Gene3D" id="1.25.40.20">
    <property type="entry name" value="Ankyrin repeat-containing domain"/>
    <property type="match status" value="1"/>
</dbReference>
<feature type="domain" description="Palmitoyltransferase DHHC" evidence="13">
    <location>
        <begin position="280"/>
        <end position="419"/>
    </location>
</feature>
<proteinExistence type="inferred from homology"/>
<dbReference type="OrthoDB" id="6781668at2759"/>
<sequence length="526" mass="59712">DLTLRDAQGYGVLHLAVNSSHAMLVLYLLLIGVDIDSIDSVGGHTPLMWAAYQGHALTVDLLLRFGANVSAIDDSHLTPLHWAVVQGNKMCIRKMLEYGADHNAREKIGKTAYDFVQERKLESVWDRAVLEFDRTLNSIVFILPFVVLGLFVKTLAVLPWYTGLPLGLLEFAVMHVGIIKYLIPVPTHDAIWKTPYFSSIFQSSAFWVFYSWITTLIPGKYMFTSQFMFTNIIFIICFGTALYFFFKAIRADPGFLKKDLPIQITKEAVLELAEDQNLDIRHFCFSCMIKKPLRSKHCKICNRCVARFDHHCPWISNCIGVHNHRSFMIFLLNMVTSITAYLLLVYQCNSVDFVASPPMAITDNTCFLGETACGYFAYDGWTMALALWVCLQLSWSVFLLVVQLYQIAVATTTNESANSHRYSYMNHETRKIDRVATVIGLGHVDPANDPGNSHGHSHGHSHGSNGGFCPCLQLVAGARALHKRRTQPTSQWRGNVFDHGCWANCIEFWSESNREQKHLQWYELYD</sequence>
<comment type="subcellular location">
    <subcellularLocation>
        <location evidence="1">Membrane</location>
        <topology evidence="1">Multi-pass membrane protein</topology>
    </subcellularLocation>
</comment>
<dbReference type="PANTHER" id="PTHR24161">
    <property type="entry name" value="ANK_REP_REGION DOMAIN-CONTAINING PROTEIN-RELATED"/>
    <property type="match status" value="1"/>
</dbReference>
<keyword evidence="6 11" id="KW-0040">ANK repeat</keyword>
<dbReference type="Pfam" id="PF12796">
    <property type="entry name" value="Ank_2"/>
    <property type="match status" value="1"/>
</dbReference>
<evidence type="ECO:0000313" key="15">
    <source>
        <dbReference type="Proteomes" id="UP000077315"/>
    </source>
</evidence>
<keyword evidence="12" id="KW-0808">Transferase</keyword>
<feature type="transmembrane region" description="Helical" evidence="12">
    <location>
        <begin position="385"/>
        <end position="405"/>
    </location>
</feature>
<feature type="transmembrane region" description="Helical" evidence="12">
    <location>
        <begin position="327"/>
        <end position="346"/>
    </location>
</feature>
<keyword evidence="3 12" id="KW-0812">Transmembrane</keyword>
<feature type="transmembrane region" description="Helical" evidence="12">
    <location>
        <begin position="12"/>
        <end position="30"/>
    </location>
</feature>
<evidence type="ECO:0000256" key="9">
    <source>
        <dbReference type="ARBA" id="ARBA00023288"/>
    </source>
</evidence>
<comment type="domain">
    <text evidence="12">The DHHC domain is required for palmitoyltransferase activity.</text>
</comment>
<dbReference type="InterPro" id="IPR036770">
    <property type="entry name" value="Ankyrin_rpt-contain_sf"/>
</dbReference>
<dbReference type="Proteomes" id="UP000077315">
    <property type="component" value="Unassembled WGS sequence"/>
</dbReference>
<accession>A0A162NKR4</accession>
<dbReference type="FunCoup" id="A0A162NKR4">
    <property type="interactions" value="359"/>
</dbReference>
<evidence type="ECO:0000256" key="12">
    <source>
        <dbReference type="RuleBase" id="RU079119"/>
    </source>
</evidence>
<feature type="repeat" description="ANK" evidence="11">
    <location>
        <begin position="75"/>
        <end position="107"/>
    </location>
</feature>
<evidence type="ECO:0000256" key="7">
    <source>
        <dbReference type="ARBA" id="ARBA00023136"/>
    </source>
</evidence>
<dbReference type="RefSeq" id="XP_018293168.1">
    <property type="nucleotide sequence ID" value="XM_018443678.1"/>
</dbReference>
<keyword evidence="4" id="KW-0677">Repeat</keyword>
<evidence type="ECO:0000259" key="13">
    <source>
        <dbReference type="Pfam" id="PF01529"/>
    </source>
</evidence>
<dbReference type="EC" id="2.3.1.225" evidence="12"/>
<dbReference type="InParanoid" id="A0A162NKR4"/>
<dbReference type="EMBL" id="KV440978">
    <property type="protein sequence ID" value="OAD75128.1"/>
    <property type="molecule type" value="Genomic_DNA"/>
</dbReference>
<feature type="transmembrane region" description="Helical" evidence="12">
    <location>
        <begin position="225"/>
        <end position="246"/>
    </location>
</feature>
<feature type="repeat" description="ANK" evidence="11">
    <location>
        <begin position="42"/>
        <end position="74"/>
    </location>
</feature>
<keyword evidence="15" id="KW-1185">Reference proteome</keyword>
<dbReference type="InterPro" id="IPR002110">
    <property type="entry name" value="Ankyrin_rpt"/>
</dbReference>
<dbReference type="PANTHER" id="PTHR24161:SF85">
    <property type="entry name" value="PALMITOYLTRANSFERASE HIP14"/>
    <property type="match status" value="1"/>
</dbReference>
<evidence type="ECO:0000256" key="5">
    <source>
        <dbReference type="ARBA" id="ARBA00022989"/>
    </source>
</evidence>
<dbReference type="GO" id="GO:0019706">
    <property type="term" value="F:protein-cysteine S-palmitoyltransferase activity"/>
    <property type="evidence" value="ECO:0007669"/>
    <property type="project" value="UniProtKB-EC"/>
</dbReference>
<feature type="non-terminal residue" evidence="14">
    <location>
        <position position="526"/>
    </location>
</feature>
<dbReference type="GeneID" id="29004583"/>
<evidence type="ECO:0000256" key="11">
    <source>
        <dbReference type="PROSITE-ProRule" id="PRU00023"/>
    </source>
</evidence>
<evidence type="ECO:0000256" key="1">
    <source>
        <dbReference type="ARBA" id="ARBA00004141"/>
    </source>
</evidence>
<evidence type="ECO:0000313" key="14">
    <source>
        <dbReference type="EMBL" id="OAD75128.1"/>
    </source>
</evidence>
<evidence type="ECO:0000256" key="6">
    <source>
        <dbReference type="ARBA" id="ARBA00023043"/>
    </source>
</evidence>
<organism evidence="14 15">
    <name type="scientific">Phycomyces blakesleeanus (strain ATCC 8743b / DSM 1359 / FGSC 10004 / NBRC 33097 / NRRL 1555)</name>
    <dbReference type="NCBI Taxonomy" id="763407"/>
    <lineage>
        <taxon>Eukaryota</taxon>
        <taxon>Fungi</taxon>
        <taxon>Fungi incertae sedis</taxon>
        <taxon>Mucoromycota</taxon>
        <taxon>Mucoromycotina</taxon>
        <taxon>Mucoromycetes</taxon>
        <taxon>Mucorales</taxon>
        <taxon>Phycomycetaceae</taxon>
        <taxon>Phycomyces</taxon>
    </lineage>
</organism>
<dbReference type="PROSITE" id="PS50088">
    <property type="entry name" value="ANK_REPEAT"/>
    <property type="match status" value="3"/>
</dbReference>
<feature type="transmembrane region" description="Helical" evidence="12">
    <location>
        <begin position="136"/>
        <end position="158"/>
    </location>
</feature>
<keyword evidence="9" id="KW-0449">Lipoprotein</keyword>
<protein>
    <recommendedName>
        <fullName evidence="12">Palmitoyltransferase</fullName>
        <ecNumber evidence="12">2.3.1.225</ecNumber>
    </recommendedName>
</protein>
<comment type="caution">
    <text evidence="12">Lacks conserved residue(s) required for the propagation of feature annotation.</text>
</comment>
<reference evidence="15" key="1">
    <citation type="submission" date="2015-06" db="EMBL/GenBank/DDBJ databases">
        <title>Expansion of signal transduction pathways in fungi by whole-genome duplication.</title>
        <authorList>
            <consortium name="DOE Joint Genome Institute"/>
            <person name="Corrochano L.M."/>
            <person name="Kuo A."/>
            <person name="Marcet-Houben M."/>
            <person name="Polaino S."/>
            <person name="Salamov A."/>
            <person name="Villalobos J.M."/>
            <person name="Alvarez M.I."/>
            <person name="Avalos J."/>
            <person name="Benito E.P."/>
            <person name="Benoit I."/>
            <person name="Burger G."/>
            <person name="Camino L.P."/>
            <person name="Canovas D."/>
            <person name="Cerda-Olmedo E."/>
            <person name="Cheng J.-F."/>
            <person name="Dominguez A."/>
            <person name="Elias M."/>
            <person name="Eslava A.P."/>
            <person name="Glaser F."/>
            <person name="Grimwood J."/>
            <person name="Gutierrez G."/>
            <person name="Heitman J."/>
            <person name="Henrissat B."/>
            <person name="Iturriaga E.A."/>
            <person name="Lang B.F."/>
            <person name="Lavin J.L."/>
            <person name="Lee S."/>
            <person name="Li W."/>
            <person name="Lindquist E."/>
            <person name="Lopez-Garcia S."/>
            <person name="Luque E.M."/>
            <person name="Marcos A.T."/>
            <person name="Martin J."/>
            <person name="McCluskey K."/>
            <person name="Medina H.R."/>
            <person name="Miralles-Duran A."/>
            <person name="Miyazaki A."/>
            <person name="Munoz-Torres E."/>
            <person name="Oguiza J.A."/>
            <person name="Ohm R."/>
            <person name="Olmedo M."/>
            <person name="Orejas M."/>
            <person name="Ortiz-Castellanos L."/>
            <person name="Pisabarro A.G."/>
            <person name="Rodriguez-Romero J."/>
            <person name="Ruiz-Herrera J."/>
            <person name="Ruiz-Vazquez R."/>
            <person name="Sanz C."/>
            <person name="Schackwitz W."/>
            <person name="Schmutz J."/>
            <person name="Shahriari M."/>
            <person name="Shelest E."/>
            <person name="Silva-Franco F."/>
            <person name="Soanes D."/>
            <person name="Syed K."/>
            <person name="Tagua V.G."/>
            <person name="Talbot N.J."/>
            <person name="Thon M."/>
            <person name="De vries R.P."/>
            <person name="Wiebenga A."/>
            <person name="Yadav J.S."/>
            <person name="Braun E.L."/>
            <person name="Baker S."/>
            <person name="Garre V."/>
            <person name="Horwitz B."/>
            <person name="Torres-Martinez S."/>
            <person name="Idnurm A."/>
            <person name="Herrera-Estrella A."/>
            <person name="Gabaldon T."/>
            <person name="Grigoriev I.V."/>
        </authorList>
    </citation>
    <scope>NUCLEOTIDE SEQUENCE [LARGE SCALE GENOMIC DNA]</scope>
    <source>
        <strain evidence="15">NRRL 1555(-)</strain>
    </source>
</reference>
<dbReference type="STRING" id="763407.A0A162NKR4"/>
<dbReference type="PROSITE" id="PS50297">
    <property type="entry name" value="ANK_REP_REGION"/>
    <property type="match status" value="3"/>
</dbReference>
<dbReference type="GO" id="GO:0016020">
    <property type="term" value="C:membrane"/>
    <property type="evidence" value="ECO:0007669"/>
    <property type="project" value="UniProtKB-SubCell"/>
</dbReference>